<dbReference type="SMART" id="SM00829">
    <property type="entry name" value="PKS_ER"/>
    <property type="match status" value="1"/>
</dbReference>
<keyword evidence="6" id="KW-0511">Multifunctional enzyme</keyword>
<dbReference type="CDD" id="cd02440">
    <property type="entry name" value="AdoMet_MTases"/>
    <property type="match status" value="1"/>
</dbReference>
<dbReference type="Pfam" id="PF14765">
    <property type="entry name" value="PS-DH"/>
    <property type="match status" value="1"/>
</dbReference>
<dbReference type="Pfam" id="PF00698">
    <property type="entry name" value="Acyl_transf_1"/>
    <property type="match status" value="1"/>
</dbReference>
<dbReference type="InterPro" id="IPR029063">
    <property type="entry name" value="SAM-dependent_MTases_sf"/>
</dbReference>
<keyword evidence="3" id="KW-0808">Transferase</keyword>
<dbReference type="InterPro" id="IPR049552">
    <property type="entry name" value="PKS_DH_N"/>
</dbReference>
<feature type="domain" description="Ketosynthase family 3 (KS3)" evidence="10">
    <location>
        <begin position="37"/>
        <end position="460"/>
    </location>
</feature>
<dbReference type="InterPro" id="IPR020807">
    <property type="entry name" value="PKS_DH"/>
</dbReference>
<dbReference type="Gene3D" id="3.40.50.150">
    <property type="entry name" value="Vaccinia Virus protein VP39"/>
    <property type="match status" value="1"/>
</dbReference>
<dbReference type="CDD" id="cd00833">
    <property type="entry name" value="PKS"/>
    <property type="match status" value="1"/>
</dbReference>
<name>A0AAN6LRC5_9PLEO</name>
<dbReference type="InterPro" id="IPR014031">
    <property type="entry name" value="Ketoacyl_synth_C"/>
</dbReference>
<dbReference type="GO" id="GO:0031177">
    <property type="term" value="F:phosphopantetheine binding"/>
    <property type="evidence" value="ECO:0007669"/>
    <property type="project" value="InterPro"/>
</dbReference>
<dbReference type="Gene3D" id="3.40.366.10">
    <property type="entry name" value="Malonyl-Coenzyme A Acyl Carrier Protein, domain 2"/>
    <property type="match status" value="1"/>
</dbReference>
<evidence type="ECO:0000259" key="11">
    <source>
        <dbReference type="PROSITE" id="PS52019"/>
    </source>
</evidence>
<dbReference type="Pfam" id="PF13602">
    <property type="entry name" value="ADH_zinc_N_2"/>
    <property type="match status" value="1"/>
</dbReference>
<dbReference type="Gene3D" id="3.90.180.10">
    <property type="entry name" value="Medium-chain alcohol dehydrogenases, catalytic domain"/>
    <property type="match status" value="1"/>
</dbReference>
<evidence type="ECO:0000259" key="9">
    <source>
        <dbReference type="PROSITE" id="PS50075"/>
    </source>
</evidence>
<dbReference type="SUPFAM" id="SSF55048">
    <property type="entry name" value="Probable ACP-binding domain of malonyl-CoA ACP transacylase"/>
    <property type="match status" value="1"/>
</dbReference>
<dbReference type="Pfam" id="PF16197">
    <property type="entry name" value="KAsynt_C_assoc"/>
    <property type="match status" value="1"/>
</dbReference>
<dbReference type="InterPro" id="IPR013217">
    <property type="entry name" value="Methyltransf_12"/>
</dbReference>
<dbReference type="InterPro" id="IPR014030">
    <property type="entry name" value="Ketoacyl_synth_N"/>
</dbReference>
<evidence type="ECO:0000256" key="4">
    <source>
        <dbReference type="ARBA" id="ARBA00022857"/>
    </source>
</evidence>
<gene>
    <name evidence="12" type="ORF">GRF29_154g1525529</name>
</gene>
<dbReference type="GO" id="GO:0004315">
    <property type="term" value="F:3-oxoacyl-[acyl-carrier-protein] synthase activity"/>
    <property type="evidence" value="ECO:0007669"/>
    <property type="project" value="InterPro"/>
</dbReference>
<dbReference type="PROSITE" id="PS00606">
    <property type="entry name" value="KS3_1"/>
    <property type="match status" value="1"/>
</dbReference>
<evidence type="ECO:0000256" key="1">
    <source>
        <dbReference type="ARBA" id="ARBA00022450"/>
    </source>
</evidence>
<dbReference type="InterPro" id="IPR016036">
    <property type="entry name" value="Malonyl_transacylase_ACP-bd"/>
</dbReference>
<dbReference type="InterPro" id="IPR016039">
    <property type="entry name" value="Thiolase-like"/>
</dbReference>
<dbReference type="SMART" id="SM00822">
    <property type="entry name" value="PKS_KR"/>
    <property type="match status" value="1"/>
</dbReference>
<feature type="region of interest" description="C-terminal hotdog fold" evidence="8">
    <location>
        <begin position="1108"/>
        <end position="1264"/>
    </location>
</feature>
<keyword evidence="2" id="KW-0597">Phosphoprotein</keyword>
<dbReference type="InterPro" id="IPR014043">
    <property type="entry name" value="Acyl_transferase_dom"/>
</dbReference>
<comment type="caution">
    <text evidence="12">The sequence shown here is derived from an EMBL/GenBank/DDBJ whole genome shotgun (WGS) entry which is preliminary data.</text>
</comment>
<feature type="domain" description="PKS/mFAS DH" evidence="11">
    <location>
        <begin position="957"/>
        <end position="1264"/>
    </location>
</feature>
<feature type="region of interest" description="N-terminal hotdog fold" evidence="8">
    <location>
        <begin position="957"/>
        <end position="1090"/>
    </location>
</feature>
<organism evidence="12 13">
    <name type="scientific">Pseudopithomyces chartarum</name>
    <dbReference type="NCBI Taxonomy" id="1892770"/>
    <lineage>
        <taxon>Eukaryota</taxon>
        <taxon>Fungi</taxon>
        <taxon>Dikarya</taxon>
        <taxon>Ascomycota</taxon>
        <taxon>Pezizomycotina</taxon>
        <taxon>Dothideomycetes</taxon>
        <taxon>Pleosporomycetidae</taxon>
        <taxon>Pleosporales</taxon>
        <taxon>Massarineae</taxon>
        <taxon>Didymosphaeriaceae</taxon>
        <taxon>Pseudopithomyces</taxon>
    </lineage>
</organism>
<evidence type="ECO:0000256" key="8">
    <source>
        <dbReference type="PROSITE-ProRule" id="PRU01363"/>
    </source>
</evidence>
<keyword evidence="7" id="KW-0012">Acyltransferase</keyword>
<dbReference type="GO" id="GO:0004312">
    <property type="term" value="F:fatty acid synthase activity"/>
    <property type="evidence" value="ECO:0007669"/>
    <property type="project" value="TreeGrafter"/>
</dbReference>
<dbReference type="GO" id="GO:0016491">
    <property type="term" value="F:oxidoreductase activity"/>
    <property type="evidence" value="ECO:0007669"/>
    <property type="project" value="UniProtKB-KW"/>
</dbReference>
<dbReference type="Pfam" id="PF21089">
    <property type="entry name" value="PKS_DH_N"/>
    <property type="match status" value="1"/>
</dbReference>
<proteinExistence type="predicted"/>
<dbReference type="SMART" id="SM00825">
    <property type="entry name" value="PKS_KS"/>
    <property type="match status" value="1"/>
</dbReference>
<evidence type="ECO:0000313" key="12">
    <source>
        <dbReference type="EMBL" id="KAK3203013.1"/>
    </source>
</evidence>
<dbReference type="SMART" id="SM00826">
    <property type="entry name" value="PKS_DH"/>
    <property type="match status" value="1"/>
</dbReference>
<dbReference type="GO" id="GO:0044550">
    <property type="term" value="P:secondary metabolite biosynthetic process"/>
    <property type="evidence" value="ECO:0007669"/>
    <property type="project" value="TreeGrafter"/>
</dbReference>
<feature type="active site" description="Proton acceptor; for dehydratase activity" evidence="8">
    <location>
        <position position="989"/>
    </location>
</feature>
<dbReference type="InterPro" id="IPR050091">
    <property type="entry name" value="PKS_NRPS_Biosynth_Enz"/>
</dbReference>
<dbReference type="InterPro" id="IPR018201">
    <property type="entry name" value="Ketoacyl_synth_AS"/>
</dbReference>
<dbReference type="InterPro" id="IPR013968">
    <property type="entry name" value="PKS_KR"/>
</dbReference>
<dbReference type="EMBL" id="WVTA01000013">
    <property type="protein sequence ID" value="KAK3203013.1"/>
    <property type="molecule type" value="Genomic_DNA"/>
</dbReference>
<dbReference type="SUPFAM" id="SSF50129">
    <property type="entry name" value="GroES-like"/>
    <property type="match status" value="1"/>
</dbReference>
<dbReference type="InterPro" id="IPR036291">
    <property type="entry name" value="NAD(P)-bd_dom_sf"/>
</dbReference>
<dbReference type="InterPro" id="IPR020841">
    <property type="entry name" value="PKS_Beta-ketoAc_synthase_dom"/>
</dbReference>
<dbReference type="CDD" id="cd05195">
    <property type="entry name" value="enoyl_red"/>
    <property type="match status" value="1"/>
</dbReference>
<dbReference type="InterPro" id="IPR049900">
    <property type="entry name" value="PKS_mFAS_DH"/>
</dbReference>
<dbReference type="GO" id="GO:1901336">
    <property type="term" value="P:lactone biosynthetic process"/>
    <property type="evidence" value="ECO:0007669"/>
    <property type="project" value="UniProtKB-ARBA"/>
</dbReference>
<dbReference type="InterPro" id="IPR009081">
    <property type="entry name" value="PP-bd_ACP"/>
</dbReference>
<dbReference type="InterPro" id="IPR016035">
    <property type="entry name" value="Acyl_Trfase/lysoPLipase"/>
</dbReference>
<evidence type="ECO:0000259" key="10">
    <source>
        <dbReference type="PROSITE" id="PS52004"/>
    </source>
</evidence>
<dbReference type="PANTHER" id="PTHR43775">
    <property type="entry name" value="FATTY ACID SYNTHASE"/>
    <property type="match status" value="1"/>
</dbReference>
<dbReference type="InterPro" id="IPR011032">
    <property type="entry name" value="GroES-like_sf"/>
</dbReference>
<dbReference type="Gene3D" id="3.10.129.110">
    <property type="entry name" value="Polyketide synthase dehydratase"/>
    <property type="match status" value="1"/>
</dbReference>
<dbReference type="Gene3D" id="3.40.50.720">
    <property type="entry name" value="NAD(P)-binding Rossmann-like Domain"/>
    <property type="match status" value="1"/>
</dbReference>
<dbReference type="CDD" id="cd05274">
    <property type="entry name" value="KR_FAS_SDR_x"/>
    <property type="match status" value="1"/>
</dbReference>
<dbReference type="Pfam" id="PF08659">
    <property type="entry name" value="KR"/>
    <property type="match status" value="1"/>
</dbReference>
<dbReference type="InterPro" id="IPR020806">
    <property type="entry name" value="PKS_PP-bd"/>
</dbReference>
<feature type="domain" description="Carrier" evidence="9">
    <location>
        <begin position="2452"/>
        <end position="2529"/>
    </location>
</feature>
<sequence length="2535" mass="278572">MTINDQGTEPRGACNLRTEGIHRTHTNGGISMPDCKREPIAIVGIACRFAGDATSPEKLWELVSQGRDAWSLVPKDRFNLEAFYHPQSDRSSTISMKGGYFLQEDPALFDTSFFNLTTEVAAAMDPQIRIQLEIVFEAVESAGMPLSSVVGSKTSVFTGSFSQDYYDIQLRDPLQMPRAFLTGNYAAMLANRISHFFDLKGPSVTVDTGCSTSLMGLHLAVQSLREGDSECAIVGGACLNLNPIASVDLANLGTCGPDARCFAFDERAQGYGRGEGIAAIVLKPLSKAIRDGDAIRAIIRESASNQDGRTPTITTPSLDAQRELIRDCYARAGLNPLDTTVVEAHGTGTRAGDPIEAKAIGDIIGAEREQPLYIGSVKTNLGHTEATSGLAAVIKMVMALEHRQIPPSLNFEKPNPDINFKDLRLKVPTRLKEWESKGPRRVSINNFGYGGTNTHIIMEEAPKVSLIPSKCNKLPSHQLFLLSARHRSSAQQMAANLKGYLESCQDRFSDPAAFSNLAFTLTERRTRFPWMLAVSASNTTELIEALESKEIQNYESSHKPLRLGFVFNGQGSQSYNMGRELSASYPVYKQALNECDDIIRSFGADWSLIEELERSKETTRVNEVRFSMPTICAVQLALLRLLSDFGINPAAVTGHSSGEIAAAFATGALTLHDAMAAAYFRGLVTAEHLATSASELPGGMLAVGLGASDVKPHIASTSSGKVVIACENSPSSVTLSGDMAYIEELAAKFSSMGVFARKLVVSTAFHSHHMLPLQQEYRTTLQENMEKHRCYSGHVSFVSSVTGMRVEDAQSLGPDYWVQNMTHPVLFNDSFRNMVATEQVNGQVTQLVDAILEIGPHGVLAGPIRQCLTSTSLKDFSIPYIASLYRGRHAVLTIQDVAGFVLSRGSSVNTSCVNTPNGRKGLRPVTGLPSYAWNHTQRFWHESRMSIEHRFQQNPHHDLLGVRLAGTSDKSPIWRYVIRPSELPWVRDHVIQGDVVLPGSAYITMAIEAMRQLNAPKSTARGYLLEEVEILCATVLHEDNQGTELQLFFEPVSEKNLDASKRVFRIYAAASDGTWTEAARGYITVDLNTPRSIPTLRSTLEIDRAAARHKSETPEEFYKSMALTGLNYGQSFQVMSHVSKSVDSSVTTFVVPDSAVHMPYNWQQPHVIHPITLDGIFQAAYAPLSKKVQSTIGAAVPRSIKSLFISSDIDSQPGITLQAHSSLLRYNRQGFDTSIAVQSSDCSEGMVIEVDGMHFRSIGTTSPDNSDAQTKICAFEEWVPSVQLNKPQDLFGKDLQRSGDSTEISISQEITRAAYYMILDAMTALTPEDIAQLEWYHKLFYDWMQLQLQLAEQDKLSPRSSKWARATPGAKAALIDRVTESSTNGMMTTRVGQRLVAILRKEVMPLDLMLEGDLLYRFYREMLHFPQSAAQVAQVAKAITLENPKARILEIGGGTGGCTIPVLSALGSNGVEPPSFEHYVFTDISPGFFQTARDRFEEFGDMMSYRTLDIENDPAEQGFNEKYDLIIAAQVLHATKSLSRTLLNVRKLLKDNGKLVMLETTQDTIDVSLIFGTLPGWWLSEEPERKFSPNMPARQWEPYLQKAGFTGIQMELWDCQEEEHMSSSVIMSTAISNNSPVYCKEVELVHFDSDLSVQWLEGLAQRVKVLTGCLPEVVPLEKANIGDKYYIFLTGINKTDKTSQSFNFDLVKRLVIKSGGFLWVTTGSADDCELPVHALHKGFLRTCRIEYSSKLFGSLDLDLSRGLDLETQSTIVKVFSNIFNTNTAAPRDFEYAERKGQILLPRLKRDIVENEKFINDDTKTCMQKFVQDVHNRRALKLEVTKPGLLDSIVFRDDEDSDSPLPDDWVEVEPHAYGINFHDVMSAMGQLDEKQELGTEAAGIITRVGLNATHQLCPGMRVIALTPHGHISTRVRVPWHNVVAMPEDMEFSDAASVAVVFATAHYSMFDVARVEPGETMLVHAAAGGVGQACIILAKWKGIKVLATVGSQEKRAFLIETYGLTDDQIFSSRDESFVSGVLDATNQKGVDVVINSLAGSLLNATWNIVAQHGRFIEIGKRDIHCNKAIEMRPFRKAISFSAIDLIQLCDTRGHIVQRTLVAVMELLKANTICVISPIVNYSVSDIARAFRTMQAGRHIGKIVAVPNSKDMVKVSTHTDAAKLSPKVSYLIIGGLGGIGRSCARCVATNPNVASLKKELTALGAQIMLRDCDASDMSSLKVILSECTTDMPPIRGIIHGGMVLNDSVLERMTSVQWADALATKVSVTQNLHYLFPNADDLDFFLLLSSILGVIGSASQANYTAGGAFQDALARHRAAKGLPCVAIDLGFVEDIGYLAESKAGLTERWLAKGHRLLCESEIHQLLDYCVRHPVRTPQTAQVISGIQSSAIRKEAWGNETRYAALCDDDARGHAVSSSPGSDKSKIGLKEQLRRATNVEEAGKIVEKAVVEKLSDMFVIPVENIDVEKSLAQYGVDSLVAVELKNWLVPMTGCEMSIFELLGTTSLRGLAGGIAERRGGKKGT</sequence>
<evidence type="ECO:0000256" key="2">
    <source>
        <dbReference type="ARBA" id="ARBA00022553"/>
    </source>
</evidence>
<evidence type="ECO:0008006" key="14">
    <source>
        <dbReference type="Google" id="ProtNLM"/>
    </source>
</evidence>
<accession>A0AAN6LRC5</accession>
<dbReference type="Gene3D" id="1.10.1200.10">
    <property type="entry name" value="ACP-like"/>
    <property type="match status" value="1"/>
</dbReference>
<dbReference type="SUPFAM" id="SSF53901">
    <property type="entry name" value="Thiolase-like"/>
    <property type="match status" value="1"/>
</dbReference>
<evidence type="ECO:0000313" key="13">
    <source>
        <dbReference type="Proteomes" id="UP001280581"/>
    </source>
</evidence>
<dbReference type="InterPro" id="IPR020843">
    <property type="entry name" value="ER"/>
</dbReference>
<dbReference type="SUPFAM" id="SSF51735">
    <property type="entry name" value="NAD(P)-binding Rossmann-fold domains"/>
    <property type="match status" value="2"/>
</dbReference>
<dbReference type="PROSITE" id="PS52019">
    <property type="entry name" value="PKS_MFAS_DH"/>
    <property type="match status" value="1"/>
</dbReference>
<reference evidence="12 13" key="1">
    <citation type="submission" date="2021-02" db="EMBL/GenBank/DDBJ databases">
        <title>Genome assembly of Pseudopithomyces chartarum.</title>
        <authorList>
            <person name="Jauregui R."/>
            <person name="Singh J."/>
            <person name="Voisey C."/>
        </authorList>
    </citation>
    <scope>NUCLEOTIDE SEQUENCE [LARGE SCALE GENOMIC DNA]</scope>
    <source>
        <strain evidence="12 13">AGR01</strain>
    </source>
</reference>
<keyword evidence="4" id="KW-0521">NADP</keyword>
<dbReference type="Proteomes" id="UP001280581">
    <property type="component" value="Unassembled WGS sequence"/>
</dbReference>
<keyword evidence="13" id="KW-1185">Reference proteome</keyword>
<dbReference type="InterPro" id="IPR049551">
    <property type="entry name" value="PKS_DH_C"/>
</dbReference>
<dbReference type="Gene3D" id="3.40.47.10">
    <property type="match status" value="1"/>
</dbReference>
<evidence type="ECO:0000256" key="5">
    <source>
        <dbReference type="ARBA" id="ARBA00023002"/>
    </source>
</evidence>
<dbReference type="SMART" id="SM00823">
    <property type="entry name" value="PKS_PP"/>
    <property type="match status" value="1"/>
</dbReference>
<dbReference type="SUPFAM" id="SSF53335">
    <property type="entry name" value="S-adenosyl-L-methionine-dependent methyltransferases"/>
    <property type="match status" value="1"/>
</dbReference>
<dbReference type="FunFam" id="3.40.50.720:FF:000209">
    <property type="entry name" value="Polyketide synthase Pks12"/>
    <property type="match status" value="1"/>
</dbReference>
<dbReference type="Pfam" id="PF08242">
    <property type="entry name" value="Methyltransf_12"/>
    <property type="match status" value="1"/>
</dbReference>
<dbReference type="SUPFAM" id="SSF52151">
    <property type="entry name" value="FabD/lysophospholipase-like"/>
    <property type="match status" value="1"/>
</dbReference>
<dbReference type="Pfam" id="PF00109">
    <property type="entry name" value="ketoacyl-synt"/>
    <property type="match status" value="1"/>
</dbReference>
<feature type="active site" description="Proton donor; for dehydratase activity" evidence="8">
    <location>
        <position position="1174"/>
    </location>
</feature>
<evidence type="ECO:0000256" key="7">
    <source>
        <dbReference type="ARBA" id="ARBA00023315"/>
    </source>
</evidence>
<dbReference type="SUPFAM" id="SSF47336">
    <property type="entry name" value="ACP-like"/>
    <property type="match status" value="1"/>
</dbReference>
<keyword evidence="5" id="KW-0560">Oxidoreductase</keyword>
<dbReference type="PROSITE" id="PS52004">
    <property type="entry name" value="KS3_2"/>
    <property type="match status" value="1"/>
</dbReference>
<dbReference type="SMART" id="SM00827">
    <property type="entry name" value="PKS_AT"/>
    <property type="match status" value="1"/>
</dbReference>
<evidence type="ECO:0000256" key="3">
    <source>
        <dbReference type="ARBA" id="ARBA00022679"/>
    </source>
</evidence>
<dbReference type="Pfam" id="PF23297">
    <property type="entry name" value="ACP_SdgA_C"/>
    <property type="match status" value="1"/>
</dbReference>
<dbReference type="InterPro" id="IPR057326">
    <property type="entry name" value="KR_dom"/>
</dbReference>
<keyword evidence="1" id="KW-0596">Phosphopantetheine</keyword>
<evidence type="ECO:0000256" key="6">
    <source>
        <dbReference type="ARBA" id="ARBA00023268"/>
    </source>
</evidence>
<dbReference type="InterPro" id="IPR001227">
    <property type="entry name" value="Ac_transferase_dom_sf"/>
</dbReference>
<dbReference type="GO" id="GO:0006633">
    <property type="term" value="P:fatty acid biosynthetic process"/>
    <property type="evidence" value="ECO:0007669"/>
    <property type="project" value="InterPro"/>
</dbReference>
<dbReference type="PANTHER" id="PTHR43775:SF29">
    <property type="entry name" value="ASPERFURANONE POLYKETIDE SYNTHASE AFOG-RELATED"/>
    <property type="match status" value="1"/>
</dbReference>
<dbReference type="InterPro" id="IPR042104">
    <property type="entry name" value="PKS_dehydratase_sf"/>
</dbReference>
<protein>
    <recommendedName>
        <fullName evidence="14">Polyketide synthase</fullName>
    </recommendedName>
</protein>
<dbReference type="InterPro" id="IPR032821">
    <property type="entry name" value="PKS_assoc"/>
</dbReference>
<dbReference type="InterPro" id="IPR036736">
    <property type="entry name" value="ACP-like_sf"/>
</dbReference>
<dbReference type="PROSITE" id="PS50075">
    <property type="entry name" value="CARRIER"/>
    <property type="match status" value="1"/>
</dbReference>
<dbReference type="Pfam" id="PF02801">
    <property type="entry name" value="Ketoacyl-synt_C"/>
    <property type="match status" value="1"/>
</dbReference>